<dbReference type="Proteomes" id="UP000509535">
    <property type="component" value="Chromosome"/>
</dbReference>
<gene>
    <name evidence="1" type="ORF">FDP16_11025</name>
</gene>
<name>A0A7H8V3C8_STRSA</name>
<evidence type="ECO:0000313" key="1">
    <source>
        <dbReference type="EMBL" id="QLB50950.1"/>
    </source>
</evidence>
<sequence length="127" mass="15159">MKQTAETYLASNIHHLDQVIKQLAILLPDRQFYQPEIHEVPFVTDREQLKTMAAKLHSFAYRGDRQLQARYYQLLSSYQDRLDELVRSKRQIWKETLLEADLEIKAALLLLTLSQHKYLLKRLKTYN</sequence>
<dbReference type="AlphaFoldDB" id="A0A7H8V3C8"/>
<dbReference type="EMBL" id="CP040798">
    <property type="protein sequence ID" value="QLB50950.1"/>
    <property type="molecule type" value="Genomic_DNA"/>
</dbReference>
<accession>A0A7H8V3C8</accession>
<evidence type="ECO:0000313" key="2">
    <source>
        <dbReference type="Proteomes" id="UP000509535"/>
    </source>
</evidence>
<proteinExistence type="predicted"/>
<reference evidence="1 2" key="1">
    <citation type="submission" date="2019-06" db="EMBL/GenBank/DDBJ databases">
        <title>The organization of the Streptococcus sanguinis genomes.</title>
        <authorList>
            <person name="Wang H.Y."/>
            <person name="Chen Y.Y.M."/>
            <person name="Wu C.H."/>
        </authorList>
    </citation>
    <scope>NUCLEOTIDE SEQUENCE [LARGE SCALE GENOMIC DNA]</scope>
    <source>
        <strain evidence="1 2">CGMH058</strain>
    </source>
</reference>
<protein>
    <submittedName>
        <fullName evidence="1">Uncharacterized protein</fullName>
    </submittedName>
</protein>
<dbReference type="RefSeq" id="WP_176799619.1">
    <property type="nucleotide sequence ID" value="NZ_CP040798.1"/>
</dbReference>
<organism evidence="1 2">
    <name type="scientific">Streptococcus sanguinis</name>
    <dbReference type="NCBI Taxonomy" id="1305"/>
    <lineage>
        <taxon>Bacteria</taxon>
        <taxon>Bacillati</taxon>
        <taxon>Bacillota</taxon>
        <taxon>Bacilli</taxon>
        <taxon>Lactobacillales</taxon>
        <taxon>Streptococcaceae</taxon>
        <taxon>Streptococcus</taxon>
    </lineage>
</organism>